<keyword evidence="6" id="KW-0812">Transmembrane</keyword>
<dbReference type="GO" id="GO:0005886">
    <property type="term" value="C:plasma membrane"/>
    <property type="evidence" value="ECO:0007669"/>
    <property type="project" value="TreeGrafter"/>
</dbReference>
<evidence type="ECO:0000259" key="9">
    <source>
        <dbReference type="Pfam" id="PF02771"/>
    </source>
</evidence>
<dbReference type="InterPro" id="IPR013786">
    <property type="entry name" value="AcylCoA_DH/ox_N"/>
</dbReference>
<dbReference type="InterPro" id="IPR046373">
    <property type="entry name" value="Acyl-CoA_Oxase/DH_mid-dom_sf"/>
</dbReference>
<dbReference type="InterPro" id="IPR009100">
    <property type="entry name" value="AcylCoA_DH/oxidase_NM_dom_sf"/>
</dbReference>
<keyword evidence="3 5" id="KW-0285">Flavoprotein</keyword>
<dbReference type="Gene3D" id="2.40.110.10">
    <property type="entry name" value="Butyryl-CoA Dehydrogenase, subunit A, domain 2"/>
    <property type="match status" value="1"/>
</dbReference>
<feature type="domain" description="Acyl-CoA oxidase/dehydrogenase middle" evidence="8">
    <location>
        <begin position="124"/>
        <end position="222"/>
    </location>
</feature>
<dbReference type="SUPFAM" id="SSF56645">
    <property type="entry name" value="Acyl-CoA dehydrogenase NM domain-like"/>
    <property type="match status" value="1"/>
</dbReference>
<dbReference type="Gene3D" id="1.10.540.10">
    <property type="entry name" value="Acyl-CoA dehydrogenase/oxidase, N-terminal domain"/>
    <property type="match status" value="1"/>
</dbReference>
<dbReference type="GO" id="GO:0050660">
    <property type="term" value="F:flavin adenine dinucleotide binding"/>
    <property type="evidence" value="ECO:0007669"/>
    <property type="project" value="InterPro"/>
</dbReference>
<dbReference type="Gene3D" id="1.20.140.10">
    <property type="entry name" value="Butyryl-CoA Dehydrogenase, subunit A, domain 3"/>
    <property type="match status" value="1"/>
</dbReference>
<dbReference type="InterPro" id="IPR037069">
    <property type="entry name" value="AcylCoA_DH/ox_N_sf"/>
</dbReference>
<keyword evidence="6" id="KW-1133">Transmembrane helix</keyword>
<comment type="cofactor">
    <cofactor evidence="1 5">
        <name>FAD</name>
        <dbReference type="ChEBI" id="CHEBI:57692"/>
    </cofactor>
</comment>
<dbReference type="GO" id="GO:0003995">
    <property type="term" value="F:acyl-CoA dehydrogenase activity"/>
    <property type="evidence" value="ECO:0007669"/>
    <property type="project" value="TreeGrafter"/>
</dbReference>
<dbReference type="Proteomes" id="UP000256301">
    <property type="component" value="Unassembled WGS sequence"/>
</dbReference>
<feature type="transmembrane region" description="Helical" evidence="6">
    <location>
        <begin position="86"/>
        <end position="104"/>
    </location>
</feature>
<evidence type="ECO:0000256" key="2">
    <source>
        <dbReference type="ARBA" id="ARBA00009347"/>
    </source>
</evidence>
<keyword evidence="5" id="KW-0560">Oxidoreductase</keyword>
<name>A0A3E0M586_MICAE</name>
<evidence type="ECO:0000256" key="6">
    <source>
        <dbReference type="SAM" id="Phobius"/>
    </source>
</evidence>
<protein>
    <submittedName>
        <fullName evidence="10">Acyl-CoA dehydrogenase</fullName>
    </submittedName>
</protein>
<accession>A0A3E0M586</accession>
<evidence type="ECO:0000256" key="4">
    <source>
        <dbReference type="ARBA" id="ARBA00022827"/>
    </source>
</evidence>
<feature type="domain" description="Acyl-CoA dehydrogenase/oxidase N-terminal" evidence="9">
    <location>
        <begin position="32"/>
        <end position="112"/>
    </location>
</feature>
<dbReference type="InterPro" id="IPR036250">
    <property type="entry name" value="AcylCo_DH-like_C"/>
</dbReference>
<comment type="caution">
    <text evidence="10">The sequence shown here is derived from an EMBL/GenBank/DDBJ whole genome shotgun (WGS) entry which is preliminary data.</text>
</comment>
<dbReference type="Pfam" id="PF02771">
    <property type="entry name" value="Acyl-CoA_dh_N"/>
    <property type="match status" value="1"/>
</dbReference>
<sequence>MKKLKQYWTAEALEKDLGDPLNPDNPLSYKRVIEIDESEEFPHEEIRWLYDWKLQHYYIPTDCGGEFTSFEEFVAFVRVLSRRDQTIGIAFTTLFWSFLNWMAGTPEQKQKLARFIMDDYGAMCLGYSEKEHGSDLINGDLTATKVEGGYILNGEKWPINRATISGISFILAKTDANGGPKCLTLFMVDKRQLDPEKYYNLPKIYTHGVRASDMSGIGFKDCFVPDSMRLREEGDGLELALKGFQITRMLCAAFSHGAADTALRTTLGFAVNRVIYNKNVMDLPQPRRTLVDAFLDILICDCETIPAARGFHIIPEQFSVWASVVKYFVTVRLEEMVNSVYVVLGSRFYMREEHEFGIFQKLLRDNSIISMFDGSSIVNLHALILQLRPLTKYRAKRNSRTMSALKTRLEAIFSLEKSVPPFEPNNLELFGRGMDDSLQGLEIALDMLEGLKNSDEVDPEILENLLMLGNLVLEELNAHDEQISQSKFEYGHDQSPELFEIARKYCTLHAASACLHTWLYNRSILGEFFARGEWLVLSLHRLLRTLRPLPYTLSEVYVENVAQELLKLYQENQHFSIVPFQLAHSQTTEEKTHELQLQS</sequence>
<gene>
    <name evidence="10" type="ORF">DWQ56_18275</name>
</gene>
<evidence type="ECO:0000259" key="8">
    <source>
        <dbReference type="Pfam" id="PF02770"/>
    </source>
</evidence>
<evidence type="ECO:0000256" key="5">
    <source>
        <dbReference type="RuleBase" id="RU362125"/>
    </source>
</evidence>
<comment type="similarity">
    <text evidence="2 5">Belongs to the acyl-CoA dehydrogenase family.</text>
</comment>
<dbReference type="PANTHER" id="PTHR43884">
    <property type="entry name" value="ACYL-COA DEHYDROGENASE"/>
    <property type="match status" value="1"/>
</dbReference>
<organism evidence="10 11">
    <name type="scientific">Microcystis aeruginosa DA14</name>
    <dbReference type="NCBI Taxonomy" id="1987506"/>
    <lineage>
        <taxon>Bacteria</taxon>
        <taxon>Bacillati</taxon>
        <taxon>Cyanobacteriota</taxon>
        <taxon>Cyanophyceae</taxon>
        <taxon>Oscillatoriophycideae</taxon>
        <taxon>Chroococcales</taxon>
        <taxon>Microcystaceae</taxon>
        <taxon>Microcystis</taxon>
    </lineage>
</organism>
<dbReference type="CDD" id="cd00567">
    <property type="entry name" value="ACAD"/>
    <property type="match status" value="1"/>
</dbReference>
<dbReference type="PANTHER" id="PTHR43884:SF19">
    <property type="entry name" value="ACYL-COA DEHYDROGENASE FADE4-RELATED"/>
    <property type="match status" value="1"/>
</dbReference>
<dbReference type="Pfam" id="PF00441">
    <property type="entry name" value="Acyl-CoA_dh_1"/>
    <property type="match status" value="1"/>
</dbReference>
<dbReference type="AlphaFoldDB" id="A0A3E0M586"/>
<reference evidence="10 11" key="1">
    <citation type="submission" date="2017-08" db="EMBL/GenBank/DDBJ databases">
        <title>Functional genomic and metabolic studies of the symbiotic interactions of six Microcystis-dominated communities.</title>
        <authorList>
            <person name="Li Q."/>
            <person name="Lin F."/>
        </authorList>
    </citation>
    <scope>NUCLEOTIDE SEQUENCE [LARGE SCALE GENOMIC DNA]</scope>
    <source>
        <strain evidence="10">DA14</strain>
    </source>
</reference>
<evidence type="ECO:0000256" key="1">
    <source>
        <dbReference type="ARBA" id="ARBA00001974"/>
    </source>
</evidence>
<dbReference type="EMBL" id="QQWE01000006">
    <property type="protein sequence ID" value="REJ54924.1"/>
    <property type="molecule type" value="Genomic_DNA"/>
</dbReference>
<keyword evidence="4 5" id="KW-0274">FAD</keyword>
<evidence type="ECO:0000259" key="7">
    <source>
        <dbReference type="Pfam" id="PF00441"/>
    </source>
</evidence>
<evidence type="ECO:0000256" key="3">
    <source>
        <dbReference type="ARBA" id="ARBA00022630"/>
    </source>
</evidence>
<dbReference type="InterPro" id="IPR009075">
    <property type="entry name" value="AcylCo_DH/oxidase_C"/>
</dbReference>
<dbReference type="InterPro" id="IPR006091">
    <property type="entry name" value="Acyl-CoA_Oxase/DH_mid-dom"/>
</dbReference>
<evidence type="ECO:0000313" key="11">
    <source>
        <dbReference type="Proteomes" id="UP000256301"/>
    </source>
</evidence>
<proteinExistence type="inferred from homology"/>
<feature type="domain" description="Acyl-CoA dehydrogenase/oxidase C-terminal" evidence="7">
    <location>
        <begin position="234"/>
        <end position="380"/>
    </location>
</feature>
<dbReference type="Pfam" id="PF02770">
    <property type="entry name" value="Acyl-CoA_dh_M"/>
    <property type="match status" value="1"/>
</dbReference>
<evidence type="ECO:0000313" key="10">
    <source>
        <dbReference type="EMBL" id="REJ54924.1"/>
    </source>
</evidence>
<keyword evidence="6" id="KW-0472">Membrane</keyword>
<dbReference type="SUPFAM" id="SSF47203">
    <property type="entry name" value="Acyl-CoA dehydrogenase C-terminal domain-like"/>
    <property type="match status" value="1"/>
</dbReference>